<feature type="domain" description="SLH" evidence="3">
    <location>
        <begin position="86"/>
        <end position="146"/>
    </location>
</feature>
<organism evidence="4 5">
    <name type="scientific">Pseudoflavonifractor capillosus</name>
    <dbReference type="NCBI Taxonomy" id="106588"/>
    <lineage>
        <taxon>Bacteria</taxon>
        <taxon>Bacillati</taxon>
        <taxon>Bacillota</taxon>
        <taxon>Clostridia</taxon>
        <taxon>Eubacteriales</taxon>
        <taxon>Oscillospiraceae</taxon>
        <taxon>Pseudoflavonifractor</taxon>
    </lineage>
</organism>
<dbReference type="Proteomes" id="UP000760668">
    <property type="component" value="Unassembled WGS sequence"/>
</dbReference>
<accession>A0A921ST10</accession>
<reference evidence="4" key="1">
    <citation type="journal article" date="2021" name="PeerJ">
        <title>Extensive microbial diversity within the chicken gut microbiome revealed by metagenomics and culture.</title>
        <authorList>
            <person name="Gilroy R."/>
            <person name="Ravi A."/>
            <person name="Getino M."/>
            <person name="Pursley I."/>
            <person name="Horton D.L."/>
            <person name="Alikhan N.F."/>
            <person name="Baker D."/>
            <person name="Gharbi K."/>
            <person name="Hall N."/>
            <person name="Watson M."/>
            <person name="Adriaenssens E.M."/>
            <person name="Foster-Nyarko E."/>
            <person name="Jarju S."/>
            <person name="Secka A."/>
            <person name="Antonio M."/>
            <person name="Oren A."/>
            <person name="Chaudhuri R.R."/>
            <person name="La Ragione R."/>
            <person name="Hildebrand F."/>
            <person name="Pallen M.J."/>
        </authorList>
    </citation>
    <scope>NUCLEOTIDE SEQUENCE</scope>
    <source>
        <strain evidence="4">CHK179-5677</strain>
    </source>
</reference>
<keyword evidence="1" id="KW-0677">Repeat</keyword>
<name>A0A921ST10_9FIRM</name>
<comment type="caution">
    <text evidence="4">The sequence shown here is derived from an EMBL/GenBank/DDBJ whole genome shotgun (WGS) entry which is preliminary data.</text>
</comment>
<evidence type="ECO:0000256" key="1">
    <source>
        <dbReference type="ARBA" id="ARBA00022737"/>
    </source>
</evidence>
<keyword evidence="2" id="KW-0732">Signal</keyword>
<feature type="chain" id="PRO_5037410896" evidence="2">
    <location>
        <begin position="25"/>
        <end position="395"/>
    </location>
</feature>
<dbReference type="PROSITE" id="PS51257">
    <property type="entry name" value="PROKAR_LIPOPROTEIN"/>
    <property type="match status" value="1"/>
</dbReference>
<dbReference type="RefSeq" id="WP_295368809.1">
    <property type="nucleotide sequence ID" value="NZ_DYUC01000105.1"/>
</dbReference>
<sequence>MKKWILSVALVISMTFAMIPPAFAASCEAIDAANQLYQLGLFQGTGTDENGNPNFALERVASRYEAVTMLVRLLGKSEEAQAGNWDTPFTDVVEWAKPYVGYAYANGLTSGTGATVFGGEATVSASQYLTFILRALGYDSNVDFKWETAWELSDKIGLTDGEYSSTSFFSRGDIAQISYNALSTLMKGTTNTTLADTLIINGAFTQKQYSDVINGTVVKHELALLNYSYVNINGKLYEIIYSYELREPKTNIIYYEKNDPTTLYIDSQMGKDMWTDIITLALMTNTCQLIPSNNPFLDGAIDMFSTYYDKTTIDVQQIEHYINTTESYYTIHHSYNGKTLDIPYTNKTGDYMLNDVAFYGKYINVEDYCKFFSLDVSMRVEFNAELKQNILVVEY</sequence>
<evidence type="ECO:0000259" key="3">
    <source>
        <dbReference type="PROSITE" id="PS51272"/>
    </source>
</evidence>
<dbReference type="InterPro" id="IPR001119">
    <property type="entry name" value="SLH_dom"/>
</dbReference>
<feature type="signal peptide" evidence="2">
    <location>
        <begin position="1"/>
        <end position="24"/>
    </location>
</feature>
<evidence type="ECO:0000313" key="5">
    <source>
        <dbReference type="Proteomes" id="UP000760668"/>
    </source>
</evidence>
<dbReference type="PROSITE" id="PS51272">
    <property type="entry name" value="SLH"/>
    <property type="match status" value="2"/>
</dbReference>
<dbReference type="Pfam" id="PF00395">
    <property type="entry name" value="SLH"/>
    <property type="match status" value="1"/>
</dbReference>
<evidence type="ECO:0000313" key="4">
    <source>
        <dbReference type="EMBL" id="HJG87410.1"/>
    </source>
</evidence>
<dbReference type="EMBL" id="DYUC01000105">
    <property type="protein sequence ID" value="HJG87410.1"/>
    <property type="molecule type" value="Genomic_DNA"/>
</dbReference>
<proteinExistence type="predicted"/>
<reference evidence="4" key="2">
    <citation type="submission" date="2021-09" db="EMBL/GenBank/DDBJ databases">
        <authorList>
            <person name="Gilroy R."/>
        </authorList>
    </citation>
    <scope>NUCLEOTIDE SEQUENCE</scope>
    <source>
        <strain evidence="4">CHK179-5677</strain>
    </source>
</reference>
<evidence type="ECO:0000256" key="2">
    <source>
        <dbReference type="SAM" id="SignalP"/>
    </source>
</evidence>
<protein>
    <submittedName>
        <fullName evidence="4">S-layer homology domain-containing protein</fullName>
    </submittedName>
</protein>
<feature type="domain" description="SLH" evidence="3">
    <location>
        <begin position="16"/>
        <end position="84"/>
    </location>
</feature>
<dbReference type="AlphaFoldDB" id="A0A921ST10"/>
<gene>
    <name evidence="4" type="ORF">K8V01_10390</name>
</gene>